<keyword evidence="4" id="KW-0238">DNA-binding</keyword>
<proteinExistence type="inferred from homology"/>
<evidence type="ECO:0000259" key="7">
    <source>
        <dbReference type="Pfam" id="PF08281"/>
    </source>
</evidence>
<keyword evidence="3" id="KW-0731">Sigma factor</keyword>
<dbReference type="PANTHER" id="PTHR43133">
    <property type="entry name" value="RNA POLYMERASE ECF-TYPE SIGMA FACTO"/>
    <property type="match status" value="1"/>
</dbReference>
<dbReference type="SUPFAM" id="SSF88659">
    <property type="entry name" value="Sigma3 and sigma4 domains of RNA polymerase sigma factors"/>
    <property type="match status" value="1"/>
</dbReference>
<evidence type="ECO:0000256" key="5">
    <source>
        <dbReference type="ARBA" id="ARBA00023163"/>
    </source>
</evidence>
<dbReference type="InterPro" id="IPR013325">
    <property type="entry name" value="RNA_pol_sigma_r2"/>
</dbReference>
<keyword evidence="9" id="KW-1185">Reference proteome</keyword>
<organism evidence="8 9">
    <name type="scientific">Demequina lutea</name>
    <dbReference type="NCBI Taxonomy" id="431489"/>
    <lineage>
        <taxon>Bacteria</taxon>
        <taxon>Bacillati</taxon>
        <taxon>Actinomycetota</taxon>
        <taxon>Actinomycetes</taxon>
        <taxon>Micrococcales</taxon>
        <taxon>Demequinaceae</taxon>
        <taxon>Demequina</taxon>
    </lineage>
</organism>
<dbReference type="GO" id="GO:0016987">
    <property type="term" value="F:sigma factor activity"/>
    <property type="evidence" value="ECO:0007669"/>
    <property type="project" value="UniProtKB-KW"/>
</dbReference>
<dbReference type="Gene3D" id="1.10.1740.10">
    <property type="match status" value="1"/>
</dbReference>
<dbReference type="EMBL" id="JACBZO010000001">
    <property type="protein sequence ID" value="NYI40911.1"/>
    <property type="molecule type" value="Genomic_DNA"/>
</dbReference>
<dbReference type="InterPro" id="IPR039425">
    <property type="entry name" value="RNA_pol_sigma-70-like"/>
</dbReference>
<dbReference type="Pfam" id="PF08281">
    <property type="entry name" value="Sigma70_r4_2"/>
    <property type="match status" value="1"/>
</dbReference>
<dbReference type="Gene3D" id="1.10.10.10">
    <property type="entry name" value="Winged helix-like DNA-binding domain superfamily/Winged helix DNA-binding domain"/>
    <property type="match status" value="1"/>
</dbReference>
<evidence type="ECO:0000256" key="1">
    <source>
        <dbReference type="ARBA" id="ARBA00010641"/>
    </source>
</evidence>
<comment type="caution">
    <text evidence="8">The sequence shown here is derived from an EMBL/GenBank/DDBJ whole genome shotgun (WGS) entry which is preliminary data.</text>
</comment>
<protein>
    <submittedName>
        <fullName evidence="8">RNA polymerase sigma-70 factor (ECF subfamily)</fullName>
    </submittedName>
</protein>
<evidence type="ECO:0000256" key="4">
    <source>
        <dbReference type="ARBA" id="ARBA00023125"/>
    </source>
</evidence>
<dbReference type="AlphaFoldDB" id="A0A7Y9Z955"/>
<reference evidence="8 9" key="1">
    <citation type="submission" date="2020-07" db="EMBL/GenBank/DDBJ databases">
        <title>Sequencing the genomes of 1000 actinobacteria strains.</title>
        <authorList>
            <person name="Klenk H.-P."/>
        </authorList>
    </citation>
    <scope>NUCLEOTIDE SEQUENCE [LARGE SCALE GENOMIC DNA]</scope>
    <source>
        <strain evidence="8 9">DSM 19970</strain>
    </source>
</reference>
<dbReference type="Proteomes" id="UP000547973">
    <property type="component" value="Unassembled WGS sequence"/>
</dbReference>
<dbReference type="InterPro" id="IPR007627">
    <property type="entry name" value="RNA_pol_sigma70_r2"/>
</dbReference>
<comment type="similarity">
    <text evidence="1">Belongs to the sigma-70 factor family. ECF subfamily.</text>
</comment>
<feature type="domain" description="RNA polymerase sigma-70 region 2" evidence="6">
    <location>
        <begin position="26"/>
        <end position="91"/>
    </location>
</feature>
<gene>
    <name evidence="8" type="ORF">BKA03_001030</name>
</gene>
<name>A0A7Y9Z955_9MICO</name>
<dbReference type="NCBIfam" id="TIGR02937">
    <property type="entry name" value="sigma70-ECF"/>
    <property type="match status" value="1"/>
</dbReference>
<evidence type="ECO:0000256" key="2">
    <source>
        <dbReference type="ARBA" id="ARBA00023015"/>
    </source>
</evidence>
<dbReference type="InterPro" id="IPR013324">
    <property type="entry name" value="RNA_pol_sigma_r3/r4-like"/>
</dbReference>
<dbReference type="GO" id="GO:0003677">
    <property type="term" value="F:DNA binding"/>
    <property type="evidence" value="ECO:0007669"/>
    <property type="project" value="UniProtKB-KW"/>
</dbReference>
<evidence type="ECO:0000256" key="3">
    <source>
        <dbReference type="ARBA" id="ARBA00023082"/>
    </source>
</evidence>
<evidence type="ECO:0000313" key="8">
    <source>
        <dbReference type="EMBL" id="NYI40911.1"/>
    </source>
</evidence>
<dbReference type="CDD" id="cd06171">
    <property type="entry name" value="Sigma70_r4"/>
    <property type="match status" value="1"/>
</dbReference>
<evidence type="ECO:0000313" key="9">
    <source>
        <dbReference type="Proteomes" id="UP000547973"/>
    </source>
</evidence>
<keyword evidence="2" id="KW-0805">Transcription regulation</keyword>
<dbReference type="RefSeq" id="WP_062075886.1">
    <property type="nucleotide sequence ID" value="NZ_BBRC01000014.1"/>
</dbReference>
<dbReference type="InterPro" id="IPR014284">
    <property type="entry name" value="RNA_pol_sigma-70_dom"/>
</dbReference>
<feature type="domain" description="RNA polymerase sigma factor 70 region 4 type 2" evidence="7">
    <location>
        <begin position="124"/>
        <end position="176"/>
    </location>
</feature>
<dbReference type="InterPro" id="IPR036388">
    <property type="entry name" value="WH-like_DNA-bd_sf"/>
</dbReference>
<dbReference type="GO" id="GO:0006352">
    <property type="term" value="P:DNA-templated transcription initiation"/>
    <property type="evidence" value="ECO:0007669"/>
    <property type="project" value="InterPro"/>
</dbReference>
<dbReference type="Pfam" id="PF04542">
    <property type="entry name" value="Sigma70_r2"/>
    <property type="match status" value="1"/>
</dbReference>
<dbReference type="SUPFAM" id="SSF88946">
    <property type="entry name" value="Sigma2 domain of RNA polymerase sigma factors"/>
    <property type="match status" value="1"/>
</dbReference>
<sequence>MTLEPYFDSTLDAARAGAGWAWEVLYRDLAGSVAGYLRGRGAEEVEDLVSETFLSVAKDVHRFKGGEGDFRSWVFTIAHRRMQDAWRAKGRQVPMLDREDAETLAENNWLGDAEHDAMTAMSLLEVHVLIDHLTAAQRDVVLLRVVGDLSVAETAKVLHTSEAAVRALQSRAVRDLRKKNLDDPSHFGAGERLQD</sequence>
<accession>A0A7Y9Z955</accession>
<dbReference type="PANTHER" id="PTHR43133:SF8">
    <property type="entry name" value="RNA POLYMERASE SIGMA FACTOR HI_1459-RELATED"/>
    <property type="match status" value="1"/>
</dbReference>
<dbReference type="InterPro" id="IPR013249">
    <property type="entry name" value="RNA_pol_sigma70_r4_t2"/>
</dbReference>
<keyword evidence="5" id="KW-0804">Transcription</keyword>
<evidence type="ECO:0000259" key="6">
    <source>
        <dbReference type="Pfam" id="PF04542"/>
    </source>
</evidence>